<gene>
    <name evidence="3" type="ORF">SAMN04489714_1050</name>
</gene>
<proteinExistence type="predicted"/>
<dbReference type="Proteomes" id="UP000198976">
    <property type="component" value="Chromosome I"/>
</dbReference>
<dbReference type="EMBL" id="LT629792">
    <property type="protein sequence ID" value="SDT93699.1"/>
    <property type="molecule type" value="Genomic_DNA"/>
</dbReference>
<evidence type="ECO:0000259" key="1">
    <source>
        <dbReference type="Pfam" id="PF07171"/>
    </source>
</evidence>
<dbReference type="Pfam" id="PF07171">
    <property type="entry name" value="MlrC_C"/>
    <property type="match status" value="1"/>
</dbReference>
<evidence type="ECO:0000313" key="4">
    <source>
        <dbReference type="Proteomes" id="UP000198976"/>
    </source>
</evidence>
<dbReference type="InterPro" id="IPR009197">
    <property type="entry name" value="MlrC"/>
</dbReference>
<feature type="domain" description="Microcystin LR degradation protein MlrC C-terminal" evidence="1">
    <location>
        <begin position="293"/>
        <end position="461"/>
    </location>
</feature>
<dbReference type="RefSeq" id="WP_092648561.1">
    <property type="nucleotide sequence ID" value="NZ_LT629792.1"/>
</dbReference>
<protein>
    <submittedName>
        <fullName evidence="3">Microcystin degradation protein MlrC, contains DUF1485 domain</fullName>
    </submittedName>
</protein>
<reference evidence="3 4" key="1">
    <citation type="submission" date="2016-10" db="EMBL/GenBank/DDBJ databases">
        <authorList>
            <person name="Varghese N."/>
            <person name="Submissions S."/>
        </authorList>
    </citation>
    <scope>NUCLEOTIDE SEQUENCE [LARGE SCALE GENOMIC DNA]</scope>
    <source>
        <strain evidence="3 4">DSM 9169</strain>
    </source>
</reference>
<dbReference type="InterPro" id="IPR010799">
    <property type="entry name" value="MlrC_C"/>
</dbReference>
<dbReference type="InterPro" id="IPR015995">
    <property type="entry name" value="MlrC_N"/>
</dbReference>
<feature type="domain" description="Microcystin LR degradation protein MlrC N-terminal" evidence="2">
    <location>
        <begin position="5"/>
        <end position="285"/>
    </location>
</feature>
<sequence length="485" mass="53310">MTLPRIAICGLHIESSTFTPYVSTEKDFQVSRGDELLARYTWMDEDWARQVEWIPILHARALPGGQVLRSDYEAWRQEIVDGLTAVAPVDAVFFDIHGAMTAQGYDDTEGDLITAVRAVVGDKPLISTSMDLHGNVSRALFAGCDLLTCYRMAPHEDAFESRKRAAVNLVERLVSGKGRPAKALVHVPVLLPGEKTSTRIEPAKSLYAMVPEVEKRPGILDAAIWVGFAWADQPRCQGAVVVTGDDAEDVKAQALRLAQHFWDVRDQFEFVAPVGTMSECLEHALDAPRPFFISDSGDNPGAGGADDCTAALSELLEWAPVKDEALNVLYASLVDPNAVKVADQAGEGAQVDVELGAHIDTREPGPQKVHATVLRVIDDPEGGRTCALKINSLTVIVTSQRMQYHSRVQYERLGLSIDDPDVVVVKIGYLEPDLYKAQADWMMALTPGGVDQDLIRLGHRRIDRPMFPFDEDVTDARLDVEVFIS</sequence>
<organism evidence="3 4">
    <name type="scientific">Schaalia radingae</name>
    <dbReference type="NCBI Taxonomy" id="131110"/>
    <lineage>
        <taxon>Bacteria</taxon>
        <taxon>Bacillati</taxon>
        <taxon>Actinomycetota</taxon>
        <taxon>Actinomycetes</taxon>
        <taxon>Actinomycetales</taxon>
        <taxon>Actinomycetaceae</taxon>
        <taxon>Schaalia</taxon>
    </lineage>
</organism>
<dbReference type="Pfam" id="PF07364">
    <property type="entry name" value="DUF1485"/>
    <property type="match status" value="1"/>
</dbReference>
<evidence type="ECO:0000313" key="3">
    <source>
        <dbReference type="EMBL" id="SDT93699.1"/>
    </source>
</evidence>
<evidence type="ECO:0000259" key="2">
    <source>
        <dbReference type="Pfam" id="PF07364"/>
    </source>
</evidence>
<keyword evidence="4" id="KW-1185">Reference proteome</keyword>
<dbReference type="PIRSF" id="PIRSF012702">
    <property type="entry name" value="UCP012702"/>
    <property type="match status" value="1"/>
</dbReference>
<accession>A0ABY0V7B2</accession>
<name>A0ABY0V7B2_9ACTO</name>